<dbReference type="Proteomes" id="UP001485301">
    <property type="component" value="Chromosome"/>
</dbReference>
<organism evidence="1 2">
    <name type="scientific">Sphingobacterium thalpophilum</name>
    <dbReference type="NCBI Taxonomy" id="259"/>
    <lineage>
        <taxon>Bacteria</taxon>
        <taxon>Pseudomonadati</taxon>
        <taxon>Bacteroidota</taxon>
        <taxon>Sphingobacteriia</taxon>
        <taxon>Sphingobacteriales</taxon>
        <taxon>Sphingobacteriaceae</taxon>
        <taxon>Sphingobacterium</taxon>
    </lineage>
</organism>
<accession>A0ACD5C7W7</accession>
<gene>
    <name evidence="1" type="ORF">AACH28_10405</name>
</gene>
<sequence>MANDNILQELDKNKFGVLFQVHREINGLSALEAADRLNLKEADIVEIEKGEAVITPEIVKKSSVLFKTDFISLLSSSSSVNHFENVYSSPINSNFHTYKSTDEKQSEAILLLIDNVTSMNKHITELLVQK</sequence>
<name>A0ACD5C7W7_9SPHI</name>
<proteinExistence type="predicted"/>
<keyword evidence="2" id="KW-1185">Reference proteome</keyword>
<evidence type="ECO:0000313" key="1">
    <source>
        <dbReference type="EMBL" id="WZN57935.1"/>
    </source>
</evidence>
<dbReference type="EMBL" id="CP151087">
    <property type="protein sequence ID" value="WZN57935.1"/>
    <property type="molecule type" value="Genomic_DNA"/>
</dbReference>
<evidence type="ECO:0000313" key="2">
    <source>
        <dbReference type="Proteomes" id="UP001485301"/>
    </source>
</evidence>
<reference evidence="1" key="1">
    <citation type="submission" date="2024-04" db="EMBL/GenBank/DDBJ databases">
        <title>Complete genome sequence of Sphingobacterium thalpophiium BAA-1094.</title>
        <authorList>
            <person name="Adaikpoh B.I."/>
        </authorList>
    </citation>
    <scope>NUCLEOTIDE SEQUENCE</scope>
    <source>
        <strain evidence="1">BAA-1094</strain>
    </source>
</reference>
<protein>
    <submittedName>
        <fullName evidence="1">Uncharacterized protein</fullName>
    </submittedName>
</protein>